<dbReference type="AlphaFoldDB" id="A0A1T4LGT5"/>
<evidence type="ECO:0000313" key="2">
    <source>
        <dbReference type="Proteomes" id="UP000190395"/>
    </source>
</evidence>
<sequence length="919" mass="105372">MKRLFFALICVFVFGFSVFARGGSMSGTKGSLNEIQTRYFDIIFPDSCIQTAQKIAAVCDSYYEEIVSDFGYEPYQRFPVSITDQVESVNAYFSMAPYNHIVLYDTEMDYELDMNEKSVEAMFYHELVHAVSLNSKSPFWRGMSVFADFFTPAGISLTSFWFEGAAVAFESQKKGGRLNDPFFTQKITAAKLKSLSGKKKFPSWRDVSGARDIFPYGNDAYIFGSHFAGYLIQKYGKEKYAQFWKNAGSKTDFSFCAGIFYKTFGIKLDEAWNDFYEKLWVPEIGFDEYNEFISAENSVFFNSKKKSLVKTLDSFFDGQTGEWKTVWFDFFSNTVYLDSKKLFTAKNVQKLRFSDDGTKIFVNRLAGRSNIKIEDFEYDLKSKKKRKIEHNRENFEKTHGLISVKNGLSWSLLYEDSKGRKAEWTFGDRIIHNVHFEKEENGVLSFVFVWAKMESQSLARLGKIFIDKNTLNAKIELLSKDSVAFFIEAVPCNDGFFVINEEYDSNPLRLVKVDENDWQEFVPLESKILPEQNIFFEKSDFSGKTEAFELESRENFVAEKKFKKTKYSPAKYFFNGAFLPVGTAKTYNHDFEIDDEFIWGATFITSTPWTDKITVLSAGFDLLLQHFALEGSISGGNDCFNYAFCGDVCFDSFGFKNSYLNSAVTKVFWQGFYSIFSSGLSFTWVSGTEKAASKEKILVDGKIETDEYRRTGNSIDGKIFLNFSTVRSFGAKHSQKTGFYFKPFVDFEKTAISYDFDSFGKIYDENEKYLNCGAETQIFVPFFLPVKLKASIFPSKKYFASGDASIELFSHEIQKGIPAVSVYVQHFALKMSYSANVKYEPEEFFAVKRTFKIAENLKYEDFSDSLGFSGEITFAPNTSYFASSSSNFTLGAYLNYLLRTDKNSKWKAGFYAVFSNIAW</sequence>
<dbReference type="EMBL" id="FUXC01000002">
    <property type="protein sequence ID" value="SJZ53989.1"/>
    <property type="molecule type" value="Genomic_DNA"/>
</dbReference>
<accession>A0A1T4LGT5</accession>
<dbReference type="OrthoDB" id="304612at2"/>
<dbReference type="STRING" id="225004.SAMN02745152_00531"/>
<gene>
    <name evidence="1" type="ORF">SAMN02745152_00531</name>
</gene>
<name>A0A1T4LGT5_9SPIR</name>
<keyword evidence="2" id="KW-1185">Reference proteome</keyword>
<dbReference type="RefSeq" id="WP_078930283.1">
    <property type="nucleotide sequence ID" value="NZ_FUXC01000002.1"/>
</dbReference>
<dbReference type="GeneID" id="303366801"/>
<protein>
    <submittedName>
        <fullName evidence="1">Uncharacterized protein</fullName>
    </submittedName>
</protein>
<organism evidence="1 2">
    <name type="scientific">Treponema berlinense</name>
    <dbReference type="NCBI Taxonomy" id="225004"/>
    <lineage>
        <taxon>Bacteria</taxon>
        <taxon>Pseudomonadati</taxon>
        <taxon>Spirochaetota</taxon>
        <taxon>Spirochaetia</taxon>
        <taxon>Spirochaetales</taxon>
        <taxon>Treponemataceae</taxon>
        <taxon>Treponema</taxon>
    </lineage>
</organism>
<dbReference type="Proteomes" id="UP000190395">
    <property type="component" value="Unassembled WGS sequence"/>
</dbReference>
<evidence type="ECO:0000313" key="1">
    <source>
        <dbReference type="EMBL" id="SJZ53989.1"/>
    </source>
</evidence>
<reference evidence="1 2" key="1">
    <citation type="submission" date="2017-02" db="EMBL/GenBank/DDBJ databases">
        <authorList>
            <person name="Peterson S.W."/>
        </authorList>
    </citation>
    <scope>NUCLEOTIDE SEQUENCE [LARGE SCALE GENOMIC DNA]</scope>
    <source>
        <strain evidence="1 2">ATCC BAA-909</strain>
    </source>
</reference>
<proteinExistence type="predicted"/>